<sequence>MMEKFYSQLMERQGKILDVIKNVTLTHEQKVMALAKNAENFLSVIDLPEDFADMMESGIICDLGEGQAPYAPRYIVPDYEKLMTEGCKFLRLDPPRDLYEAVNTLLIFYKHVPSVTHFPVYIGNIDYLLEPFITDEAEAKKIIKNFLLHVDRTISDSFCHANIGPRATKAGRIILEVERELQNSTPNITLKYDPDITPDDFALECIKTALNCAKPSFANHKMYDKEFKDKYAIASCYNGLKIGGGAYTLSRLILKKIAERSVSKEDFIQKQLPHAIKVMCSFMDARIDFLINESKFFESDFLVKEGFIHRDNFTGMFGIVGMAETVNILLEKEGIQGRFGHSKAADDLGIEIMEVIEKLVGTHKNPYCEFSEGKFLLHGQVGIDSDQGVSPATRIPIGEEPELYPHLRQAALFHKYFPSGTGDIFPFDTTANKNLDSILDILKGAWDIDIRYLSIYSKDSDVIRITGYLVKKSDIEKLNQGIAVQHDTVALGLGAVKNCNILQRKVR</sequence>
<dbReference type="STRING" id="393762.SAMN05660472_02503"/>
<dbReference type="Gene3D" id="3.20.70.20">
    <property type="match status" value="1"/>
</dbReference>
<reference evidence="1 2" key="1">
    <citation type="submission" date="2016-10" db="EMBL/GenBank/DDBJ databases">
        <authorList>
            <person name="de Groot N.N."/>
        </authorList>
    </citation>
    <scope>NUCLEOTIDE SEQUENCE [LARGE SCALE GENOMIC DNA]</scope>
    <source>
        <strain evidence="1 2">DSM 18346</strain>
    </source>
</reference>
<dbReference type="NCBIfam" id="TIGR04040">
    <property type="entry name" value="glycyl_YjjI"/>
    <property type="match status" value="1"/>
</dbReference>
<accession>A0A1G9GW68</accession>
<dbReference type="Proteomes" id="UP000198718">
    <property type="component" value="Unassembled WGS sequence"/>
</dbReference>
<dbReference type="InterPro" id="IPR016905">
    <property type="entry name" value="Glycyl_radical_YjjI-like"/>
</dbReference>
<name>A0A1G9GW68_9FIRM</name>
<dbReference type="AlphaFoldDB" id="A0A1G9GW68"/>
<dbReference type="SUPFAM" id="SSF51998">
    <property type="entry name" value="PFL-like glycyl radical enzymes"/>
    <property type="match status" value="1"/>
</dbReference>
<dbReference type="PIRSF" id="PIRSF028991">
    <property type="entry name" value="Glycl_rad_HI0521_prd"/>
    <property type="match status" value="1"/>
</dbReference>
<protein>
    <submittedName>
        <fullName evidence="1">Glycine radical enzyme, YjjI family</fullName>
    </submittedName>
</protein>
<dbReference type="Pfam" id="PF11230">
    <property type="entry name" value="YjjI-like"/>
    <property type="match status" value="1"/>
</dbReference>
<evidence type="ECO:0000313" key="2">
    <source>
        <dbReference type="Proteomes" id="UP000198718"/>
    </source>
</evidence>
<gene>
    <name evidence="1" type="ORF">SAMN05660472_02503</name>
</gene>
<evidence type="ECO:0000313" key="1">
    <source>
        <dbReference type="EMBL" id="SDL04795.1"/>
    </source>
</evidence>
<keyword evidence="2" id="KW-1185">Reference proteome</keyword>
<dbReference type="RefSeq" id="WP_244269544.1">
    <property type="nucleotide sequence ID" value="NZ_FNFP01000007.1"/>
</dbReference>
<proteinExistence type="predicted"/>
<dbReference type="EMBL" id="FNFP01000007">
    <property type="protein sequence ID" value="SDL04795.1"/>
    <property type="molecule type" value="Genomic_DNA"/>
</dbReference>
<organism evidence="1 2">
    <name type="scientific">Natronincola ferrireducens</name>
    <dbReference type="NCBI Taxonomy" id="393762"/>
    <lineage>
        <taxon>Bacteria</taxon>
        <taxon>Bacillati</taxon>
        <taxon>Bacillota</taxon>
        <taxon>Clostridia</taxon>
        <taxon>Peptostreptococcales</taxon>
        <taxon>Natronincolaceae</taxon>
        <taxon>Natronincola</taxon>
    </lineage>
</organism>